<dbReference type="EMBL" id="CP001630">
    <property type="protein sequence ID" value="ACU38242.1"/>
    <property type="molecule type" value="Genomic_DNA"/>
</dbReference>
<dbReference type="AlphaFoldDB" id="C6WK29"/>
<dbReference type="InterPro" id="IPR050204">
    <property type="entry name" value="AraC_XylS_family_regulators"/>
</dbReference>
<gene>
    <name evidence="5" type="ordered locus">Amir_4393</name>
</gene>
<dbReference type="Pfam" id="PF12833">
    <property type="entry name" value="HTH_18"/>
    <property type="match status" value="1"/>
</dbReference>
<dbReference type="PANTHER" id="PTHR46796">
    <property type="entry name" value="HTH-TYPE TRANSCRIPTIONAL ACTIVATOR RHAS-RELATED"/>
    <property type="match status" value="1"/>
</dbReference>
<evidence type="ECO:0000259" key="4">
    <source>
        <dbReference type="PROSITE" id="PS01124"/>
    </source>
</evidence>
<dbReference type="STRING" id="446462.Amir_4393"/>
<sequence length="246" mass="26808">MTIDERGLAGAWRRHQRHDYPDPAPDLAPFVARHWHVTWDYATPYHQLIVPLPNVHLTFGSGGALISGVARGHSTKVLSGRGEVRGVAFRPGAFRGFLGASVSTITGRVLPAEEVLGPLPAPASTAEVEELLRARAVEPDRGALEAVRAVELIESSPGLTRVDAVARELGVGVRSLQRLFAEHVGVGPKWVVRRHRLREATDRLAAGGRIAWAELAAELGYADQGHLTRDFTEVFGEPPTTYARRY</sequence>
<evidence type="ECO:0000256" key="2">
    <source>
        <dbReference type="ARBA" id="ARBA00023125"/>
    </source>
</evidence>
<dbReference type="InterPro" id="IPR046532">
    <property type="entry name" value="DUF6597"/>
</dbReference>
<dbReference type="GO" id="GO:0003700">
    <property type="term" value="F:DNA-binding transcription factor activity"/>
    <property type="evidence" value="ECO:0007669"/>
    <property type="project" value="InterPro"/>
</dbReference>
<dbReference type="HOGENOM" id="CLU_066193_5_0_11"/>
<dbReference type="Proteomes" id="UP000002213">
    <property type="component" value="Chromosome"/>
</dbReference>
<evidence type="ECO:0000256" key="1">
    <source>
        <dbReference type="ARBA" id="ARBA00023015"/>
    </source>
</evidence>
<evidence type="ECO:0000256" key="3">
    <source>
        <dbReference type="ARBA" id="ARBA00023163"/>
    </source>
</evidence>
<keyword evidence="3" id="KW-0804">Transcription</keyword>
<dbReference type="GO" id="GO:0043565">
    <property type="term" value="F:sequence-specific DNA binding"/>
    <property type="evidence" value="ECO:0007669"/>
    <property type="project" value="InterPro"/>
</dbReference>
<reference evidence="5 6" key="1">
    <citation type="journal article" date="2009" name="Stand. Genomic Sci.">
        <title>Complete genome sequence of Actinosynnema mirum type strain (101).</title>
        <authorList>
            <person name="Land M."/>
            <person name="Lapidus A."/>
            <person name="Mayilraj S."/>
            <person name="Chen F."/>
            <person name="Copeland A."/>
            <person name="Del Rio T.G."/>
            <person name="Nolan M."/>
            <person name="Lucas S."/>
            <person name="Tice H."/>
            <person name="Cheng J.F."/>
            <person name="Chertkov O."/>
            <person name="Bruce D."/>
            <person name="Goodwin L."/>
            <person name="Pitluck S."/>
            <person name="Rohde M."/>
            <person name="Goker M."/>
            <person name="Pati A."/>
            <person name="Ivanova N."/>
            <person name="Mavromatis K."/>
            <person name="Chen A."/>
            <person name="Palaniappan K."/>
            <person name="Hauser L."/>
            <person name="Chang Y.J."/>
            <person name="Jeffries C.C."/>
            <person name="Brettin T."/>
            <person name="Detter J.C."/>
            <person name="Han C."/>
            <person name="Chain P."/>
            <person name="Tindall B.J."/>
            <person name="Bristow J."/>
            <person name="Eisen J.A."/>
            <person name="Markowitz V."/>
            <person name="Hugenholtz P."/>
            <person name="Kyrpides N.C."/>
            <person name="Klenk H.P."/>
        </authorList>
    </citation>
    <scope>NUCLEOTIDE SEQUENCE [LARGE SCALE GENOMIC DNA]</scope>
    <source>
        <strain evidence="6">ATCC 29888 / DSM 43827 / JCM 3225 / NBRC 14064 / NCIMB 13271 / NRRL B-12336 / IMRU 3971 / 101</strain>
    </source>
</reference>
<dbReference type="InterPro" id="IPR018060">
    <property type="entry name" value="HTH_AraC"/>
</dbReference>
<dbReference type="SUPFAM" id="SSF46689">
    <property type="entry name" value="Homeodomain-like"/>
    <property type="match status" value="1"/>
</dbReference>
<keyword evidence="1" id="KW-0805">Transcription regulation</keyword>
<protein>
    <submittedName>
        <fullName evidence="5">Transcriptional regulator, AraC family</fullName>
    </submittedName>
</protein>
<keyword evidence="2" id="KW-0238">DNA-binding</keyword>
<organism evidence="5 6">
    <name type="scientific">Actinosynnema mirum (strain ATCC 29888 / DSM 43827 / JCM 3225 / NBRC 14064 / NCIMB 13271 / NRRL B-12336 / IMRU 3971 / 101)</name>
    <dbReference type="NCBI Taxonomy" id="446462"/>
    <lineage>
        <taxon>Bacteria</taxon>
        <taxon>Bacillati</taxon>
        <taxon>Actinomycetota</taxon>
        <taxon>Actinomycetes</taxon>
        <taxon>Pseudonocardiales</taxon>
        <taxon>Pseudonocardiaceae</taxon>
        <taxon>Actinosynnema</taxon>
    </lineage>
</organism>
<name>C6WK29_ACTMD</name>
<dbReference type="Pfam" id="PF20240">
    <property type="entry name" value="DUF6597"/>
    <property type="match status" value="1"/>
</dbReference>
<dbReference type="eggNOG" id="COG2207">
    <property type="taxonomic scope" value="Bacteria"/>
</dbReference>
<proteinExistence type="predicted"/>
<feature type="domain" description="HTH araC/xylS-type" evidence="4">
    <location>
        <begin position="147"/>
        <end position="245"/>
    </location>
</feature>
<evidence type="ECO:0000313" key="6">
    <source>
        <dbReference type="Proteomes" id="UP000002213"/>
    </source>
</evidence>
<accession>C6WK29</accession>
<dbReference type="InterPro" id="IPR009057">
    <property type="entry name" value="Homeodomain-like_sf"/>
</dbReference>
<dbReference type="PANTHER" id="PTHR46796:SF15">
    <property type="entry name" value="BLL1074 PROTEIN"/>
    <property type="match status" value="1"/>
</dbReference>
<dbReference type="SMART" id="SM00342">
    <property type="entry name" value="HTH_ARAC"/>
    <property type="match status" value="1"/>
</dbReference>
<keyword evidence="6" id="KW-1185">Reference proteome</keyword>
<evidence type="ECO:0000313" key="5">
    <source>
        <dbReference type="EMBL" id="ACU38242.1"/>
    </source>
</evidence>
<dbReference type="Gene3D" id="1.10.10.60">
    <property type="entry name" value="Homeodomain-like"/>
    <property type="match status" value="1"/>
</dbReference>
<dbReference type="KEGG" id="ami:Amir_4393"/>
<dbReference type="PROSITE" id="PS01124">
    <property type="entry name" value="HTH_ARAC_FAMILY_2"/>
    <property type="match status" value="1"/>
</dbReference>